<dbReference type="InterPro" id="IPR036388">
    <property type="entry name" value="WH-like_DNA-bd_sf"/>
</dbReference>
<keyword evidence="2" id="KW-0238">DNA-binding</keyword>
<dbReference type="Proteomes" id="UP000531840">
    <property type="component" value="Unassembled WGS sequence"/>
</dbReference>
<dbReference type="Pfam" id="PF01047">
    <property type="entry name" value="MarR"/>
    <property type="match status" value="1"/>
</dbReference>
<accession>A0ABX2T222</accession>
<dbReference type="SMART" id="SM00347">
    <property type="entry name" value="HTH_MARR"/>
    <property type="match status" value="1"/>
</dbReference>
<keyword evidence="6" id="KW-1185">Reference proteome</keyword>
<organism evidence="5 6">
    <name type="scientific">Gemelliphila palaticanis</name>
    <dbReference type="NCBI Taxonomy" id="81950"/>
    <lineage>
        <taxon>Bacteria</taxon>
        <taxon>Bacillati</taxon>
        <taxon>Bacillota</taxon>
        <taxon>Bacilli</taxon>
        <taxon>Bacillales</taxon>
        <taxon>Gemellaceae</taxon>
        <taxon>Gemelliphila</taxon>
    </lineage>
</organism>
<dbReference type="PANTHER" id="PTHR42756">
    <property type="entry name" value="TRANSCRIPTIONAL REGULATOR, MARR"/>
    <property type="match status" value="1"/>
</dbReference>
<feature type="domain" description="HTH marR-type" evidence="4">
    <location>
        <begin position="1"/>
        <end position="139"/>
    </location>
</feature>
<evidence type="ECO:0000256" key="2">
    <source>
        <dbReference type="ARBA" id="ARBA00023125"/>
    </source>
</evidence>
<evidence type="ECO:0000256" key="3">
    <source>
        <dbReference type="ARBA" id="ARBA00023163"/>
    </source>
</evidence>
<keyword evidence="3" id="KW-0804">Transcription</keyword>
<sequence>MNRVDKSLKTFVGLKRLSADLENVVRNDVSKYKLNVNEFAVLELLYHKGPKTIQKIKETILVASSSTTYIIDKLSEKKLVFRYTDSNDKRIFYVELTDEGKKLMREVFPKHADVINDYFSCLDEEELSKFHELIKKITRYKSKN</sequence>
<evidence type="ECO:0000259" key="4">
    <source>
        <dbReference type="PROSITE" id="PS50995"/>
    </source>
</evidence>
<comment type="caution">
    <text evidence="5">The sequence shown here is derived from an EMBL/GenBank/DDBJ whole genome shotgun (WGS) entry which is preliminary data.</text>
</comment>
<dbReference type="RefSeq" id="WP_179941291.1">
    <property type="nucleotide sequence ID" value="NZ_JACBYF010000007.1"/>
</dbReference>
<reference evidence="5 6" key="1">
    <citation type="submission" date="2020-07" db="EMBL/GenBank/DDBJ databases">
        <title>MOT database genomes.</title>
        <authorList>
            <person name="Joseph S."/>
            <person name="Aduse-Opoku J."/>
            <person name="Hashim A."/>
            <person name="Wade W."/>
            <person name="Curtis M."/>
        </authorList>
    </citation>
    <scope>NUCLEOTIDE SEQUENCE [LARGE SCALE GENOMIC DNA]</scope>
    <source>
        <strain evidence="5 6">CIP 106318</strain>
    </source>
</reference>
<evidence type="ECO:0000313" key="6">
    <source>
        <dbReference type="Proteomes" id="UP000531840"/>
    </source>
</evidence>
<name>A0ABX2T222_9BACL</name>
<evidence type="ECO:0000256" key="1">
    <source>
        <dbReference type="ARBA" id="ARBA00023015"/>
    </source>
</evidence>
<dbReference type="Gene3D" id="1.10.10.10">
    <property type="entry name" value="Winged helix-like DNA-binding domain superfamily/Winged helix DNA-binding domain"/>
    <property type="match status" value="1"/>
</dbReference>
<dbReference type="PRINTS" id="PR00598">
    <property type="entry name" value="HTHMARR"/>
</dbReference>
<evidence type="ECO:0000313" key="5">
    <source>
        <dbReference type="EMBL" id="NYS47504.1"/>
    </source>
</evidence>
<dbReference type="InterPro" id="IPR036390">
    <property type="entry name" value="WH_DNA-bd_sf"/>
</dbReference>
<dbReference type="InterPro" id="IPR000835">
    <property type="entry name" value="HTH_MarR-typ"/>
</dbReference>
<dbReference type="PROSITE" id="PS50995">
    <property type="entry name" value="HTH_MARR_2"/>
    <property type="match status" value="1"/>
</dbReference>
<dbReference type="PANTHER" id="PTHR42756:SF1">
    <property type="entry name" value="TRANSCRIPTIONAL REPRESSOR OF EMRAB OPERON"/>
    <property type="match status" value="1"/>
</dbReference>
<protein>
    <submittedName>
        <fullName evidence="5">MarR family transcriptional regulator</fullName>
    </submittedName>
</protein>
<keyword evidence="1" id="KW-0805">Transcription regulation</keyword>
<proteinExistence type="predicted"/>
<dbReference type="EMBL" id="JACBYF010000007">
    <property type="protein sequence ID" value="NYS47504.1"/>
    <property type="molecule type" value="Genomic_DNA"/>
</dbReference>
<gene>
    <name evidence="5" type="ORF">HZY85_04750</name>
</gene>
<dbReference type="SUPFAM" id="SSF46785">
    <property type="entry name" value="Winged helix' DNA-binding domain"/>
    <property type="match status" value="1"/>
</dbReference>